<dbReference type="AlphaFoldDB" id="A0A944D468"/>
<dbReference type="RefSeq" id="WP_214359385.1">
    <property type="nucleotide sequence ID" value="NZ_JAEKFT010000001.1"/>
</dbReference>
<proteinExistence type="predicted"/>
<comment type="catalytic activity">
    <reaction evidence="2">
        <text>2 GTP = 3',3'-c-di-GMP + 2 diphosphate</text>
        <dbReference type="Rhea" id="RHEA:24898"/>
        <dbReference type="ChEBI" id="CHEBI:33019"/>
        <dbReference type="ChEBI" id="CHEBI:37565"/>
        <dbReference type="ChEBI" id="CHEBI:58805"/>
        <dbReference type="EC" id="2.7.7.65"/>
    </reaction>
</comment>
<feature type="transmembrane region" description="Helical" evidence="3">
    <location>
        <begin position="6"/>
        <end position="29"/>
    </location>
</feature>
<dbReference type="SMART" id="SM00267">
    <property type="entry name" value="GGDEF"/>
    <property type="match status" value="1"/>
</dbReference>
<protein>
    <recommendedName>
        <fullName evidence="1">diguanylate cyclase</fullName>
        <ecNumber evidence="1">2.7.7.65</ecNumber>
    </recommendedName>
</protein>
<sequence length="389" mass="42207">MHLDIPSVMFLSAVSCLSIAVAMFVVAGHYPVGVSQAMRRWGEASAALALGAAFIFFRTSVPDFLSVVLGNTLIVTGFGLAYLAIRSLHGRPATHDRWVLVWVLLCFALYGGTFVSDDDINLRIVLVSVLKLPVLLMIVRELWAGGGNGRRPIEGLLIVVYLAYALVSGVRAVDTMSGGDLSHSSFFGDPMQQFSIIAFFLTVSVSSLFFMLALGEVLTAELYQRATTDALTGIYNRHAFEELASREIARSQRTGRYPSMLMVDIDHFKRINDRCGHATGDAVLCAVVGAIQGALRQQDFVGRWGGEEFCILLPETGRLDALMVAERLRTSVMELPAVDASKMETVTVSIGVTCPYDRDSGFSAMLAAADEALYKAKFGGRNRVVMAGV</sequence>
<comment type="caution">
    <text evidence="5">The sequence shown here is derived from an EMBL/GenBank/DDBJ whole genome shotgun (WGS) entry which is preliminary data.</text>
</comment>
<organism evidence="5 6">
    <name type="scientific">Denitromonas iodatirespirans</name>
    <dbReference type="NCBI Taxonomy" id="2795389"/>
    <lineage>
        <taxon>Bacteria</taxon>
        <taxon>Pseudomonadati</taxon>
        <taxon>Pseudomonadota</taxon>
        <taxon>Betaproteobacteria</taxon>
        <taxon>Rhodocyclales</taxon>
        <taxon>Zoogloeaceae</taxon>
        <taxon>Denitromonas</taxon>
    </lineage>
</organism>
<keyword evidence="3" id="KW-0472">Membrane</keyword>
<reference evidence="6" key="1">
    <citation type="journal article" date="2022" name="ISME J.">
        <title>Genetic and phylogenetic analysis of dissimilatory iodate-reducing bacteria identifies potential niches across the world's oceans.</title>
        <authorList>
            <person name="Reyes-Umana V."/>
            <person name="Henning Z."/>
            <person name="Lee K."/>
            <person name="Barnum T.P."/>
            <person name="Coates J.D."/>
        </authorList>
    </citation>
    <scope>NUCLEOTIDE SEQUENCE [LARGE SCALE GENOMIC DNA]</scope>
    <source>
        <strain evidence="6">IR12</strain>
    </source>
</reference>
<dbReference type="PROSITE" id="PS50887">
    <property type="entry name" value="GGDEF"/>
    <property type="match status" value="1"/>
</dbReference>
<dbReference type="PANTHER" id="PTHR45138:SF9">
    <property type="entry name" value="DIGUANYLATE CYCLASE DGCM-RELATED"/>
    <property type="match status" value="1"/>
</dbReference>
<feature type="transmembrane region" description="Helical" evidence="3">
    <location>
        <begin position="97"/>
        <end position="116"/>
    </location>
</feature>
<dbReference type="EC" id="2.7.7.65" evidence="1"/>
<dbReference type="GO" id="GO:0043709">
    <property type="term" value="P:cell adhesion involved in single-species biofilm formation"/>
    <property type="evidence" value="ECO:0007669"/>
    <property type="project" value="TreeGrafter"/>
</dbReference>
<evidence type="ECO:0000313" key="5">
    <source>
        <dbReference type="EMBL" id="MBT0959624.1"/>
    </source>
</evidence>
<dbReference type="NCBIfam" id="TIGR00254">
    <property type="entry name" value="GGDEF"/>
    <property type="match status" value="1"/>
</dbReference>
<evidence type="ECO:0000256" key="2">
    <source>
        <dbReference type="ARBA" id="ARBA00034247"/>
    </source>
</evidence>
<dbReference type="CDD" id="cd01949">
    <property type="entry name" value="GGDEF"/>
    <property type="match status" value="1"/>
</dbReference>
<keyword evidence="6" id="KW-1185">Reference proteome</keyword>
<evidence type="ECO:0000256" key="3">
    <source>
        <dbReference type="SAM" id="Phobius"/>
    </source>
</evidence>
<dbReference type="InterPro" id="IPR029787">
    <property type="entry name" value="Nucleotide_cyclase"/>
</dbReference>
<dbReference type="GO" id="GO:1902201">
    <property type="term" value="P:negative regulation of bacterial-type flagellum-dependent cell motility"/>
    <property type="evidence" value="ECO:0007669"/>
    <property type="project" value="TreeGrafter"/>
</dbReference>
<dbReference type="Pfam" id="PF00990">
    <property type="entry name" value="GGDEF"/>
    <property type="match status" value="1"/>
</dbReference>
<feature type="transmembrane region" description="Helical" evidence="3">
    <location>
        <begin position="122"/>
        <end position="143"/>
    </location>
</feature>
<feature type="transmembrane region" description="Helical" evidence="3">
    <location>
        <begin position="155"/>
        <end position="173"/>
    </location>
</feature>
<dbReference type="GO" id="GO:0052621">
    <property type="term" value="F:diguanylate cyclase activity"/>
    <property type="evidence" value="ECO:0007669"/>
    <property type="project" value="UniProtKB-EC"/>
</dbReference>
<dbReference type="InterPro" id="IPR043128">
    <property type="entry name" value="Rev_trsase/Diguanyl_cyclase"/>
</dbReference>
<accession>A0A944D468</accession>
<dbReference type="Gene3D" id="3.30.70.270">
    <property type="match status" value="1"/>
</dbReference>
<feature type="transmembrane region" description="Helical" evidence="3">
    <location>
        <begin position="193"/>
        <end position="215"/>
    </location>
</feature>
<dbReference type="Proteomes" id="UP000694660">
    <property type="component" value="Unassembled WGS sequence"/>
</dbReference>
<evidence type="ECO:0000256" key="1">
    <source>
        <dbReference type="ARBA" id="ARBA00012528"/>
    </source>
</evidence>
<feature type="domain" description="GGDEF" evidence="4">
    <location>
        <begin position="256"/>
        <end position="389"/>
    </location>
</feature>
<dbReference type="SUPFAM" id="SSF55073">
    <property type="entry name" value="Nucleotide cyclase"/>
    <property type="match status" value="1"/>
</dbReference>
<evidence type="ECO:0000259" key="4">
    <source>
        <dbReference type="PROSITE" id="PS50887"/>
    </source>
</evidence>
<feature type="transmembrane region" description="Helical" evidence="3">
    <location>
        <begin position="41"/>
        <end position="58"/>
    </location>
</feature>
<dbReference type="InterPro" id="IPR000160">
    <property type="entry name" value="GGDEF_dom"/>
</dbReference>
<gene>
    <name evidence="5" type="ORF">I8J34_00445</name>
</gene>
<name>A0A944D468_DENI1</name>
<dbReference type="GO" id="GO:0005886">
    <property type="term" value="C:plasma membrane"/>
    <property type="evidence" value="ECO:0007669"/>
    <property type="project" value="TreeGrafter"/>
</dbReference>
<feature type="transmembrane region" description="Helical" evidence="3">
    <location>
        <begin position="64"/>
        <end position="85"/>
    </location>
</feature>
<dbReference type="EMBL" id="JAEKFT010000001">
    <property type="protein sequence ID" value="MBT0959624.1"/>
    <property type="molecule type" value="Genomic_DNA"/>
</dbReference>
<dbReference type="FunFam" id="3.30.70.270:FF:000001">
    <property type="entry name" value="Diguanylate cyclase domain protein"/>
    <property type="match status" value="1"/>
</dbReference>
<keyword evidence="3" id="KW-1133">Transmembrane helix</keyword>
<dbReference type="InterPro" id="IPR050469">
    <property type="entry name" value="Diguanylate_Cyclase"/>
</dbReference>
<dbReference type="PANTHER" id="PTHR45138">
    <property type="entry name" value="REGULATORY COMPONENTS OF SENSORY TRANSDUCTION SYSTEM"/>
    <property type="match status" value="1"/>
</dbReference>
<keyword evidence="3" id="KW-0812">Transmembrane</keyword>
<evidence type="ECO:0000313" key="6">
    <source>
        <dbReference type="Proteomes" id="UP000694660"/>
    </source>
</evidence>